<dbReference type="OrthoDB" id="9798656at2"/>
<proteinExistence type="predicted"/>
<reference evidence="1 2" key="1">
    <citation type="submission" date="2018-10" db="EMBL/GenBank/DDBJ databases">
        <title>Lactobacillus sp. R7 and Lactobacillus sp. R19 isolated from fermented mustard green product of Taiwan.</title>
        <authorList>
            <person name="Lin S.-T."/>
        </authorList>
    </citation>
    <scope>NUCLEOTIDE SEQUENCE [LARGE SCALE GENOMIC DNA]</scope>
    <source>
        <strain evidence="1 2">BCRC 81127</strain>
    </source>
</reference>
<dbReference type="PANTHER" id="PTHR42999">
    <property type="entry name" value="ANTIBIOTIC RESISTANCE PROTEIN MCBG"/>
    <property type="match status" value="1"/>
</dbReference>
<dbReference type="Pfam" id="PF13599">
    <property type="entry name" value="Pentapeptide_4"/>
    <property type="match status" value="1"/>
</dbReference>
<dbReference type="InterPro" id="IPR052949">
    <property type="entry name" value="PA_immunity-related"/>
</dbReference>
<evidence type="ECO:0000313" key="1">
    <source>
        <dbReference type="EMBL" id="TGD20982.1"/>
    </source>
</evidence>
<sequence>MVTPGRICYDASEVIGLENPKLVTDYLEKGSFYNILDEEDYYLGNQLLENEVIENLTIAHPVVDKSLLKHETFIGGNFDKFEVSDTVFSGCDLSNCVLSEGSFYRVTFKNCKLLGTNFDQSFLNNVTFENCLLDMAALNQLNLKTVVFSGCQMKDASFNENKLVKVKFAHCNLNEMTFWQTKLKGLDFSDSEFETIDLDQEMMRGLKVNSEQASFLAQYFLGIKVSY</sequence>
<gene>
    <name evidence="1" type="ORF">EGT49_12185</name>
</gene>
<dbReference type="PANTHER" id="PTHR42999:SF1">
    <property type="entry name" value="PENTAPEPTIDE REPEAT-CONTAINING PROTEIN"/>
    <property type="match status" value="1"/>
</dbReference>
<dbReference type="AlphaFoldDB" id="A0A4Z0JEC4"/>
<evidence type="ECO:0000313" key="2">
    <source>
        <dbReference type="Proteomes" id="UP000298021"/>
    </source>
</evidence>
<dbReference type="SUPFAM" id="SSF141571">
    <property type="entry name" value="Pentapeptide repeat-like"/>
    <property type="match status" value="1"/>
</dbReference>
<accession>A0A4Z0JEC4</accession>
<dbReference type="Proteomes" id="UP000298021">
    <property type="component" value="Unassembled WGS sequence"/>
</dbReference>
<protein>
    <submittedName>
        <fullName evidence="1">Pentapeptide repeat-containing protein</fullName>
    </submittedName>
</protein>
<name>A0A4Z0JEC4_9LACO</name>
<keyword evidence="2" id="KW-1185">Reference proteome</keyword>
<organism evidence="1 2">
    <name type="scientific">Companilactobacillus suantsaicola</name>
    <dbReference type="NCBI Taxonomy" id="2487723"/>
    <lineage>
        <taxon>Bacteria</taxon>
        <taxon>Bacillati</taxon>
        <taxon>Bacillota</taxon>
        <taxon>Bacilli</taxon>
        <taxon>Lactobacillales</taxon>
        <taxon>Lactobacillaceae</taxon>
        <taxon>Companilactobacillus</taxon>
    </lineage>
</organism>
<comment type="caution">
    <text evidence="1">The sequence shown here is derived from an EMBL/GenBank/DDBJ whole genome shotgun (WGS) entry which is preliminary data.</text>
</comment>
<dbReference type="InterPro" id="IPR001646">
    <property type="entry name" value="5peptide_repeat"/>
</dbReference>
<dbReference type="EMBL" id="RKLY01000050">
    <property type="protein sequence ID" value="TGD20982.1"/>
    <property type="molecule type" value="Genomic_DNA"/>
</dbReference>
<dbReference type="Gene3D" id="2.160.20.80">
    <property type="entry name" value="E3 ubiquitin-protein ligase SopA"/>
    <property type="match status" value="1"/>
</dbReference>